<evidence type="ECO:0000313" key="3">
    <source>
        <dbReference type="Proteomes" id="UP000076577"/>
    </source>
</evidence>
<dbReference type="GO" id="GO:0010468">
    <property type="term" value="P:regulation of gene expression"/>
    <property type="evidence" value="ECO:0007669"/>
    <property type="project" value="InterPro"/>
</dbReference>
<dbReference type="InterPro" id="IPR017516">
    <property type="entry name" value="AbrB_dup"/>
</dbReference>
<dbReference type="Pfam" id="PF05145">
    <property type="entry name" value="AbrB"/>
    <property type="match status" value="1"/>
</dbReference>
<feature type="transmembrane region" description="Helical" evidence="1">
    <location>
        <begin position="23"/>
        <end position="43"/>
    </location>
</feature>
<feature type="transmembrane region" description="Helical" evidence="1">
    <location>
        <begin position="160"/>
        <end position="181"/>
    </location>
</feature>
<dbReference type="AlphaFoldDB" id="A0A165XP68"/>
<feature type="transmembrane region" description="Helical" evidence="1">
    <location>
        <begin position="75"/>
        <end position="92"/>
    </location>
</feature>
<proteinExistence type="predicted"/>
<dbReference type="PATRIC" id="fig|989403.3.peg.3041"/>
<evidence type="ECO:0000313" key="2">
    <source>
        <dbReference type="EMBL" id="KZL17908.1"/>
    </source>
</evidence>
<dbReference type="Proteomes" id="UP000076577">
    <property type="component" value="Unassembled WGS sequence"/>
</dbReference>
<keyword evidence="1" id="KW-0812">Transmembrane</keyword>
<protein>
    <submittedName>
        <fullName evidence="2">Putative ammonia monooxygenase</fullName>
    </submittedName>
</protein>
<dbReference type="PANTHER" id="PTHR38457:SF1">
    <property type="entry name" value="REGULATOR ABRB-RELATED"/>
    <property type="match status" value="1"/>
</dbReference>
<organism evidence="2 3">
    <name type="scientific">Pseudovibrio axinellae</name>
    <dbReference type="NCBI Taxonomy" id="989403"/>
    <lineage>
        <taxon>Bacteria</taxon>
        <taxon>Pseudomonadati</taxon>
        <taxon>Pseudomonadota</taxon>
        <taxon>Alphaproteobacteria</taxon>
        <taxon>Hyphomicrobiales</taxon>
        <taxon>Stappiaceae</taxon>
        <taxon>Pseudovibrio</taxon>
    </lineage>
</organism>
<keyword evidence="1" id="KW-1133">Transmembrane helix</keyword>
<comment type="caution">
    <text evidence="2">The sequence shown here is derived from an EMBL/GenBank/DDBJ whole genome shotgun (WGS) entry which is preliminary data.</text>
</comment>
<keyword evidence="2" id="KW-0503">Monooxygenase</keyword>
<feature type="transmembrane region" description="Helical" evidence="1">
    <location>
        <begin position="104"/>
        <end position="129"/>
    </location>
</feature>
<sequence length="194" mass="20076">MRSAFCHAVFVDTGATFLPAHDISALSALYLLSGAALIGFVFLKAKLPAAYLLGGMLVSSLGHLSELTPGKMPEWATISAFLVMGALIGTRFKGISAELFLKSIGAGLLVTLITVGMAILGVVLVMPIVGLDPSLLFVAFAPGGVEAMAAIAVQSGLDPTFVAAHHVFRLLLLTILVPMLLRGTKATSNANDEA</sequence>
<reference evidence="2 3" key="1">
    <citation type="journal article" date="2016" name="Front. Microbiol.">
        <title>Comparative Genomic Analysis Reveals a Diverse Repertoire of Genes Involved in Prokaryote-Eukaryote Interactions within the Pseudovibrio Genus.</title>
        <authorList>
            <person name="Romano S."/>
            <person name="Fernandez-Guerra A."/>
            <person name="Reen F.J."/>
            <person name="Glockner F.O."/>
            <person name="Crowley S.P."/>
            <person name="O'Sullivan O."/>
            <person name="Cotter P.D."/>
            <person name="Adams C."/>
            <person name="Dobson A.D."/>
            <person name="O'Gara F."/>
        </authorList>
    </citation>
    <scope>NUCLEOTIDE SEQUENCE [LARGE SCALE GENOMIC DNA]</scope>
    <source>
        <strain evidence="2 3">Ad2</strain>
    </source>
</reference>
<name>A0A165XP68_9HYPH</name>
<gene>
    <name evidence="2" type="ORF">PsAD2_02837</name>
</gene>
<dbReference type="EMBL" id="LMCB01000026">
    <property type="protein sequence ID" value="KZL17908.1"/>
    <property type="molecule type" value="Genomic_DNA"/>
</dbReference>
<dbReference type="GO" id="GO:0016020">
    <property type="term" value="C:membrane"/>
    <property type="evidence" value="ECO:0007669"/>
    <property type="project" value="InterPro"/>
</dbReference>
<dbReference type="GO" id="GO:0004497">
    <property type="term" value="F:monooxygenase activity"/>
    <property type="evidence" value="ECO:0007669"/>
    <property type="project" value="UniProtKB-KW"/>
</dbReference>
<dbReference type="PANTHER" id="PTHR38457">
    <property type="entry name" value="REGULATOR ABRB-RELATED"/>
    <property type="match status" value="1"/>
</dbReference>
<keyword evidence="2" id="KW-0560">Oxidoreductase</keyword>
<evidence type="ECO:0000256" key="1">
    <source>
        <dbReference type="SAM" id="Phobius"/>
    </source>
</evidence>
<accession>A0A165XP68</accession>
<dbReference type="InterPro" id="IPR007820">
    <property type="entry name" value="AbrB_fam"/>
</dbReference>
<keyword evidence="3" id="KW-1185">Reference proteome</keyword>
<keyword evidence="1" id="KW-0472">Membrane</keyword>
<dbReference type="NCBIfam" id="TIGR03082">
    <property type="entry name" value="Gneg_AbrB_dup"/>
    <property type="match status" value="1"/>
</dbReference>
<dbReference type="RefSeq" id="WP_208979590.1">
    <property type="nucleotide sequence ID" value="NZ_FOFM01000013.1"/>
</dbReference>
<dbReference type="STRING" id="989403.SAMN05421798_11316"/>
<feature type="transmembrane region" description="Helical" evidence="1">
    <location>
        <begin position="50"/>
        <end position="69"/>
    </location>
</feature>